<name>A0A2V1JY41_9BURK</name>
<organism evidence="1 2">
    <name type="scientific">Corticimicrobacter populi</name>
    <dbReference type="NCBI Taxonomy" id="2175229"/>
    <lineage>
        <taxon>Bacteria</taxon>
        <taxon>Pseudomonadati</taxon>
        <taxon>Pseudomonadota</taxon>
        <taxon>Betaproteobacteria</taxon>
        <taxon>Burkholderiales</taxon>
        <taxon>Alcaligenaceae</taxon>
        <taxon>Corticimicrobacter</taxon>
    </lineage>
</organism>
<gene>
    <name evidence="1" type="ORF">DD235_05500</name>
</gene>
<dbReference type="EMBL" id="QETA01000002">
    <property type="protein sequence ID" value="PWF23802.1"/>
    <property type="molecule type" value="Genomic_DNA"/>
</dbReference>
<evidence type="ECO:0000313" key="2">
    <source>
        <dbReference type="Proteomes" id="UP000245212"/>
    </source>
</evidence>
<proteinExistence type="predicted"/>
<protein>
    <submittedName>
        <fullName evidence="1">Uncharacterized protein</fullName>
    </submittedName>
</protein>
<dbReference type="AlphaFoldDB" id="A0A2V1JY41"/>
<reference evidence="2" key="1">
    <citation type="submission" date="2018-05" db="EMBL/GenBank/DDBJ databases">
        <authorList>
            <person name="Li Y."/>
        </authorList>
    </citation>
    <scope>NUCLEOTIDE SEQUENCE [LARGE SCALE GENOMIC DNA]</scope>
    <source>
        <strain evidence="2">3d-2-2</strain>
    </source>
</reference>
<accession>A0A2V1JY41</accession>
<evidence type="ECO:0000313" key="1">
    <source>
        <dbReference type="EMBL" id="PWF23802.1"/>
    </source>
</evidence>
<dbReference type="Proteomes" id="UP000245212">
    <property type="component" value="Unassembled WGS sequence"/>
</dbReference>
<sequence>MTAPKRFLATGEPLISFALGEVQVLCPRCQTPGIVQASFDKYRTPRWHNRFSCTQCGMALSSEKNHWLGPVKLQGRRPCGFCGHKWLMPCRHYTSPPASPPEHLTATCPECQHQTEVSVVMSQTLPQDRCIDPHFGLPLRLTTPTRHGTVWAYNPRHLDALYGYVSADLREKQRPTYSNYALFFVLPKWMKLAKHRSEIAKALLKLRTMC</sequence>
<keyword evidence="2" id="KW-1185">Reference proteome</keyword>
<dbReference type="RefSeq" id="WP_109061080.1">
    <property type="nucleotide sequence ID" value="NZ_QETA01000002.1"/>
</dbReference>
<comment type="caution">
    <text evidence="1">The sequence shown here is derived from an EMBL/GenBank/DDBJ whole genome shotgun (WGS) entry which is preliminary data.</text>
</comment>